<protein>
    <submittedName>
        <fullName evidence="1">ABC transporter substrate-binding protein</fullName>
    </submittedName>
</protein>
<dbReference type="InterPro" id="IPR008869">
    <property type="entry name" value="MlaC/ttg2D"/>
</dbReference>
<dbReference type="Pfam" id="PF05494">
    <property type="entry name" value="MlaC"/>
    <property type="match status" value="1"/>
</dbReference>
<proteinExistence type="predicted"/>
<dbReference type="RefSeq" id="WP_267847759.1">
    <property type="nucleotide sequence ID" value="NZ_JAPMXC010000001.1"/>
</dbReference>
<keyword evidence="2" id="KW-1185">Reference proteome</keyword>
<dbReference type="Gene3D" id="1.10.10.640">
    <property type="entry name" value="phospholipid-binding protein"/>
    <property type="match status" value="1"/>
</dbReference>
<dbReference type="PIRSF" id="PIRSF004649">
    <property type="entry name" value="MlaC"/>
    <property type="match status" value="1"/>
</dbReference>
<sequence length="202" mass="22185">MLATGSIAAPVSAAAIDESAPDVMIGTLAADILQTVRADPQVKAGDMARITQLVNEKLLPHTDFRRTTRLALGRFWNQATPAQQDQLVKQFEMLLIHTYAGATAKVGDQTVRVKPLRATPDQSDVVVHTEVMSQGRAYPVDYRLEKTPEGWKIYDVNVLGAWLIQAYRQQFAAQVQQSGVAGLLTFLTQRNEQLAAAQQSAR</sequence>
<gene>
    <name evidence="1" type="ORF">OVY01_11475</name>
</gene>
<name>A0ABT3ZPH9_9BURK</name>
<accession>A0ABT3ZPH9</accession>
<comment type="caution">
    <text evidence="1">The sequence shown here is derived from an EMBL/GenBank/DDBJ whole genome shotgun (WGS) entry which is preliminary data.</text>
</comment>
<dbReference type="EMBL" id="JAPMXC010000001">
    <property type="protein sequence ID" value="MCY0387843.1"/>
    <property type="molecule type" value="Genomic_DNA"/>
</dbReference>
<dbReference type="PANTHER" id="PTHR36573">
    <property type="entry name" value="INTERMEMBRANE PHOSPHOLIPID TRANSPORT SYSTEM BINDING PROTEIN MLAC"/>
    <property type="match status" value="1"/>
</dbReference>
<reference evidence="1" key="1">
    <citation type="submission" date="2022-11" db="EMBL/GenBank/DDBJ databases">
        <title>Robbsia betulipollinis sp. nov., isolated from pollen of birch (Betula pendula).</title>
        <authorList>
            <person name="Shi H."/>
            <person name="Ambika Manirajan B."/>
            <person name="Ratering S."/>
            <person name="Geissler-Plaum R."/>
            <person name="Schnell S."/>
        </authorList>
    </citation>
    <scope>NUCLEOTIDE SEQUENCE</scope>
    <source>
        <strain evidence="1">Bb-Pol-6</strain>
    </source>
</reference>
<organism evidence="1 2">
    <name type="scientific">Robbsia betulipollinis</name>
    <dbReference type="NCBI Taxonomy" id="2981849"/>
    <lineage>
        <taxon>Bacteria</taxon>
        <taxon>Pseudomonadati</taxon>
        <taxon>Pseudomonadota</taxon>
        <taxon>Betaproteobacteria</taxon>
        <taxon>Burkholderiales</taxon>
        <taxon>Burkholderiaceae</taxon>
        <taxon>Robbsia</taxon>
    </lineage>
</organism>
<dbReference type="Gene3D" id="3.10.450.50">
    <property type="match status" value="1"/>
</dbReference>
<evidence type="ECO:0000313" key="2">
    <source>
        <dbReference type="Proteomes" id="UP001082899"/>
    </source>
</evidence>
<dbReference type="PANTHER" id="PTHR36573:SF1">
    <property type="entry name" value="INTERMEMBRANE PHOSPHOLIPID TRANSPORT SYSTEM BINDING PROTEIN MLAC"/>
    <property type="match status" value="1"/>
</dbReference>
<evidence type="ECO:0000313" key="1">
    <source>
        <dbReference type="EMBL" id="MCY0387843.1"/>
    </source>
</evidence>
<dbReference type="Proteomes" id="UP001082899">
    <property type="component" value="Unassembled WGS sequence"/>
</dbReference>